<evidence type="ECO:0000256" key="8">
    <source>
        <dbReference type="ARBA" id="ARBA00047417"/>
    </source>
</evidence>
<dbReference type="EMBL" id="JBHTLR010000008">
    <property type="protein sequence ID" value="MFD1216899.1"/>
    <property type="molecule type" value="Genomic_DNA"/>
</dbReference>
<comment type="catalytic activity">
    <reaction evidence="2 9">
        <text>glutathione + H2O = L-cysteinylglycine + L-glutamate</text>
        <dbReference type="Rhea" id="RHEA:28807"/>
        <dbReference type="ChEBI" id="CHEBI:15377"/>
        <dbReference type="ChEBI" id="CHEBI:29985"/>
        <dbReference type="ChEBI" id="CHEBI:57925"/>
        <dbReference type="ChEBI" id="CHEBI:61694"/>
        <dbReference type="EC" id="3.4.19.13"/>
    </reaction>
</comment>
<dbReference type="PANTHER" id="PTHR43199">
    <property type="entry name" value="GLUTATHIONE HYDROLASE"/>
    <property type="match status" value="1"/>
</dbReference>
<keyword evidence="9" id="KW-0317">Glutathione biosynthesis</keyword>
<keyword evidence="4 9" id="KW-0808">Transferase</keyword>
<dbReference type="Pfam" id="PF01019">
    <property type="entry name" value="G_glu_transpept"/>
    <property type="match status" value="1"/>
</dbReference>
<dbReference type="EC" id="2.3.2.2" evidence="9"/>
<dbReference type="Gene3D" id="3.60.20.40">
    <property type="match status" value="1"/>
</dbReference>
<keyword evidence="5 9" id="KW-0378">Hydrolase</keyword>
<dbReference type="PRINTS" id="PR01210">
    <property type="entry name" value="GGTRANSPTASE"/>
</dbReference>
<reference evidence="11" key="1">
    <citation type="journal article" date="2019" name="Int. J. Syst. Evol. Microbiol.">
        <title>The Global Catalogue of Microorganisms (GCM) 10K type strain sequencing project: providing services to taxonomists for standard genome sequencing and annotation.</title>
        <authorList>
            <consortium name="The Broad Institute Genomics Platform"/>
            <consortium name="The Broad Institute Genome Sequencing Center for Infectious Disease"/>
            <person name="Wu L."/>
            <person name="Ma J."/>
        </authorList>
    </citation>
    <scope>NUCLEOTIDE SEQUENCE [LARGE SCALE GENOMIC DNA]</scope>
    <source>
        <strain evidence="11">CCUG 54356</strain>
    </source>
</reference>
<gene>
    <name evidence="10" type="primary">ggt</name>
    <name evidence="10" type="ORF">ACFQ2X_09825</name>
</gene>
<dbReference type="GO" id="GO:0103068">
    <property type="term" value="F:leukotriene C4 gamma-glutamyl transferase activity"/>
    <property type="evidence" value="ECO:0007669"/>
    <property type="project" value="UniProtKB-EC"/>
</dbReference>
<dbReference type="PANTHER" id="PTHR43199:SF1">
    <property type="entry name" value="GLUTATHIONE HYDROLASE PROENZYME"/>
    <property type="match status" value="1"/>
</dbReference>
<evidence type="ECO:0000313" key="11">
    <source>
        <dbReference type="Proteomes" id="UP001597264"/>
    </source>
</evidence>
<evidence type="ECO:0000256" key="6">
    <source>
        <dbReference type="ARBA" id="ARBA00023145"/>
    </source>
</evidence>
<dbReference type="InterPro" id="IPR000101">
    <property type="entry name" value="GGT_peptidase"/>
</dbReference>
<keyword evidence="6 9" id="KW-0865">Zymogen</keyword>
<evidence type="ECO:0000313" key="10">
    <source>
        <dbReference type="EMBL" id="MFD1216899.1"/>
    </source>
</evidence>
<dbReference type="RefSeq" id="WP_230437076.1">
    <property type="nucleotide sequence ID" value="NZ_CP087715.1"/>
</dbReference>
<comment type="catalytic activity">
    <reaction evidence="1 9">
        <text>an S-substituted glutathione + H2O = an S-substituted L-cysteinylglycine + L-glutamate</text>
        <dbReference type="Rhea" id="RHEA:59468"/>
        <dbReference type="ChEBI" id="CHEBI:15377"/>
        <dbReference type="ChEBI" id="CHEBI:29985"/>
        <dbReference type="ChEBI" id="CHEBI:90779"/>
        <dbReference type="ChEBI" id="CHEBI:143103"/>
        <dbReference type="EC" id="3.4.19.13"/>
    </reaction>
</comment>
<dbReference type="InterPro" id="IPR043137">
    <property type="entry name" value="GGT_ssub_C"/>
</dbReference>
<dbReference type="Gene3D" id="1.10.246.130">
    <property type="match status" value="1"/>
</dbReference>
<organism evidence="10 11">
    <name type="scientific">Microbulbifer celer</name>
    <dbReference type="NCBI Taxonomy" id="435905"/>
    <lineage>
        <taxon>Bacteria</taxon>
        <taxon>Pseudomonadati</taxon>
        <taxon>Pseudomonadota</taxon>
        <taxon>Gammaproteobacteria</taxon>
        <taxon>Cellvibrionales</taxon>
        <taxon>Microbulbiferaceae</taxon>
        <taxon>Microbulbifer</taxon>
    </lineage>
</organism>
<evidence type="ECO:0000256" key="7">
    <source>
        <dbReference type="ARBA" id="ARBA00023315"/>
    </source>
</evidence>
<accession>A0ABW3U8N1</accession>
<keyword evidence="11" id="KW-1185">Reference proteome</keyword>
<evidence type="ECO:0000256" key="3">
    <source>
        <dbReference type="ARBA" id="ARBA00009381"/>
    </source>
</evidence>
<dbReference type="SUPFAM" id="SSF56235">
    <property type="entry name" value="N-terminal nucleophile aminohydrolases (Ntn hydrolases)"/>
    <property type="match status" value="1"/>
</dbReference>
<proteinExistence type="inferred from homology"/>
<evidence type="ECO:0000256" key="4">
    <source>
        <dbReference type="ARBA" id="ARBA00022679"/>
    </source>
</evidence>
<evidence type="ECO:0000256" key="5">
    <source>
        <dbReference type="ARBA" id="ARBA00022801"/>
    </source>
</evidence>
<protein>
    <recommendedName>
        <fullName evidence="9">Glutathione hydrolase proenzyme</fullName>
        <ecNumber evidence="9">2.3.2.2</ecNumber>
        <ecNumber evidence="9">3.4.19.13</ecNumber>
    </recommendedName>
    <component>
        <recommendedName>
            <fullName evidence="9">Glutathione hydrolase large chain</fullName>
        </recommendedName>
    </component>
    <component>
        <recommendedName>
            <fullName evidence="9">Glutathione hydrolase small chain</fullName>
        </recommendedName>
    </component>
</protein>
<comment type="similarity">
    <text evidence="3 9">Belongs to the gamma-glutamyltransferase family.</text>
</comment>
<comment type="caution">
    <text evidence="10">The sequence shown here is derived from an EMBL/GenBank/DDBJ whole genome shotgun (WGS) entry which is preliminary data.</text>
</comment>
<name>A0ABW3U8N1_9GAMM</name>
<dbReference type="Proteomes" id="UP001597264">
    <property type="component" value="Unassembled WGS sequence"/>
</dbReference>
<comment type="PTM">
    <text evidence="9">Cleaved by autocatalysis into a large and a small subunit.</text>
</comment>
<comment type="pathway">
    <text evidence="9">Sulfur metabolism; glutathione metabolism.</text>
</comment>
<dbReference type="EC" id="3.4.19.13" evidence="9"/>
<sequence>MNTSLLSSLYPRTSLRAFFRTCSLACALAVSVPTFGTAPSQQVTQQEIQPEVATGRTEIKSATASDYMAVTANPHASAAAEQILARGGTAVDAAIAAQLVLGLVEPQSSGIGGGAFMLSYRADREKLYYYDGRETAPMAVDENYFIRDGKPRGFFDAVIGGNSVGVPGVMRMLELAHQRDGKLPWKELFQPAIALAEEGFEISPRLRELLIRMPRVAVRPAIRDYFFDADGEPLAVGHLLKNPDYAQTLRILAEQGTKPFYQGEIAEAIVEAVRNDPENPGVMTREDMADYRAKVREPLCSTFLTYRVCGAAPPSSGGTTVGAILGMLQHTPMAQFQVGSAELTHLFTEASELAFADRNTYSADADFVEVPTQAMVAPHYLAQRAKLINLESAQPARPGVPGEFSDRRIKAKSPEMPNTSHLSIVDKYGNGVSMTTSIETGFGSRLLVKGFLLNNQLTDFSFVPINADKQRVANRVQPGKRPRSSMSPTIVFNEDGSLRLLVGSPGGSRIIDYTARTILYHLGKGMPIAEAIDAGNIGAIGYRVEVEPETLTDSAVKKLEAMGHKVVRKELNSGIHAIALMGGKLHGGADPRREGSALGR</sequence>
<comment type="subunit">
    <text evidence="9">This enzyme consists of two polypeptide chains, which are synthesized in precursor form from a single polypeptide.</text>
</comment>
<comment type="catalytic activity">
    <reaction evidence="8 9">
        <text>an N-terminal (5-L-glutamyl)-[peptide] + an alpha-amino acid = 5-L-glutamyl amino acid + an N-terminal L-alpha-aminoacyl-[peptide]</text>
        <dbReference type="Rhea" id="RHEA:23904"/>
        <dbReference type="Rhea" id="RHEA-COMP:9780"/>
        <dbReference type="Rhea" id="RHEA-COMP:9795"/>
        <dbReference type="ChEBI" id="CHEBI:77644"/>
        <dbReference type="ChEBI" id="CHEBI:78597"/>
        <dbReference type="ChEBI" id="CHEBI:78599"/>
        <dbReference type="ChEBI" id="CHEBI:78608"/>
        <dbReference type="EC" id="2.3.2.2"/>
    </reaction>
</comment>
<dbReference type="InterPro" id="IPR051792">
    <property type="entry name" value="GGT_bact"/>
</dbReference>
<evidence type="ECO:0000256" key="9">
    <source>
        <dbReference type="RuleBase" id="RU368036"/>
    </source>
</evidence>
<evidence type="ECO:0000256" key="1">
    <source>
        <dbReference type="ARBA" id="ARBA00001049"/>
    </source>
</evidence>
<keyword evidence="7 9" id="KW-0012">Acyltransferase</keyword>
<dbReference type="InterPro" id="IPR043138">
    <property type="entry name" value="GGT_lsub"/>
</dbReference>
<dbReference type="InterPro" id="IPR029055">
    <property type="entry name" value="Ntn_hydrolases_N"/>
</dbReference>
<evidence type="ECO:0000256" key="2">
    <source>
        <dbReference type="ARBA" id="ARBA00001089"/>
    </source>
</evidence>
<dbReference type="NCBIfam" id="TIGR00066">
    <property type="entry name" value="g_glut_trans"/>
    <property type="match status" value="1"/>
</dbReference>